<evidence type="ECO:0000256" key="1">
    <source>
        <dbReference type="SAM" id="SignalP"/>
    </source>
</evidence>
<reference evidence="2 3" key="1">
    <citation type="journal article" date="2014" name="Antonie Van Leeuwenhoek">
        <title>Hyphomonas beringensis sp. nov. and Hyphomonas chukchiensis sp. nov., isolated from surface seawater of the Bering Sea and Chukchi Sea.</title>
        <authorList>
            <person name="Li C."/>
            <person name="Lai Q."/>
            <person name="Li G."/>
            <person name="Dong C."/>
            <person name="Wang J."/>
            <person name="Liao Y."/>
            <person name="Shao Z."/>
        </authorList>
    </citation>
    <scope>NUCLEOTIDE SEQUENCE [LARGE SCALE GENOMIC DNA]</scope>
    <source>
        <strain evidence="2 3">25B14_1</strain>
    </source>
</reference>
<dbReference type="PATRIC" id="fig|1280946.3.peg.3329"/>
<evidence type="ECO:0000313" key="3">
    <source>
        <dbReference type="Proteomes" id="UP000027037"/>
    </source>
</evidence>
<evidence type="ECO:0000313" key="2">
    <source>
        <dbReference type="EMBL" id="KCZ50931.1"/>
    </source>
</evidence>
<feature type="signal peptide" evidence="1">
    <location>
        <begin position="1"/>
        <end position="20"/>
    </location>
</feature>
<dbReference type="EMBL" id="AWFF01000098">
    <property type="protein sequence ID" value="KCZ50931.1"/>
    <property type="molecule type" value="Genomic_DNA"/>
</dbReference>
<name>A0A062TSU5_9PROT</name>
<gene>
    <name evidence="2" type="ORF">HY29_06160</name>
</gene>
<feature type="chain" id="PRO_5001613780" evidence="1">
    <location>
        <begin position="21"/>
        <end position="154"/>
    </location>
</feature>
<sequence length="154" mass="16335">MLKRAIIAAGLAISGPGALAEGEAAPPPDCEHLLVEVDGAGQVSAGDKAALIEAVRSGQSVQVGFRLAETPAGGFFLTHWYAPYSMTVMGEDVFTHSSRVHLQMPDAEIEDLPPAERSQMWVTLIGTDGVLHGRYPDEATPTAHAVTAWWCALE</sequence>
<dbReference type="AlphaFoldDB" id="A0A062TSU5"/>
<accession>A0A062TSU5</accession>
<keyword evidence="3" id="KW-1185">Reference proteome</keyword>
<proteinExistence type="predicted"/>
<comment type="caution">
    <text evidence="2">The sequence shown here is derived from an EMBL/GenBank/DDBJ whole genome shotgun (WGS) entry which is preliminary data.</text>
</comment>
<dbReference type="RefSeq" id="WP_034799260.1">
    <property type="nucleotide sequence ID" value="NZ_AWFF01000098.1"/>
</dbReference>
<dbReference type="OrthoDB" id="7554093at2"/>
<keyword evidence="1" id="KW-0732">Signal</keyword>
<organism evidence="2 3">
    <name type="scientific">Hyphomonas beringensis</name>
    <dbReference type="NCBI Taxonomy" id="1280946"/>
    <lineage>
        <taxon>Bacteria</taxon>
        <taxon>Pseudomonadati</taxon>
        <taxon>Pseudomonadota</taxon>
        <taxon>Alphaproteobacteria</taxon>
        <taxon>Hyphomonadales</taxon>
        <taxon>Hyphomonadaceae</taxon>
        <taxon>Hyphomonas</taxon>
    </lineage>
</organism>
<protein>
    <submittedName>
        <fullName evidence="2">Uncharacterized protein</fullName>
    </submittedName>
</protein>
<dbReference type="Proteomes" id="UP000027037">
    <property type="component" value="Unassembled WGS sequence"/>
</dbReference>